<dbReference type="GO" id="GO:0005634">
    <property type="term" value="C:nucleus"/>
    <property type="evidence" value="ECO:0007669"/>
    <property type="project" value="TreeGrafter"/>
</dbReference>
<dbReference type="PANTHER" id="PTHR10293:SF73">
    <property type="entry name" value="GLUTAREDOXIN-3"/>
    <property type="match status" value="1"/>
</dbReference>
<dbReference type="Proteomes" id="UP000177622">
    <property type="component" value="Unassembled WGS sequence"/>
</dbReference>
<dbReference type="Gene3D" id="3.40.30.10">
    <property type="entry name" value="Glutaredoxin"/>
    <property type="match status" value="2"/>
</dbReference>
<dbReference type="GO" id="GO:0051537">
    <property type="term" value="F:2 iron, 2 sulfur cluster binding"/>
    <property type="evidence" value="ECO:0007669"/>
    <property type="project" value="TreeGrafter"/>
</dbReference>
<protein>
    <submittedName>
        <fullName evidence="6">Uncharacterized protein</fullName>
    </submittedName>
</protein>
<keyword evidence="2" id="KW-0408">Iron</keyword>
<sequence>MSTLTNIASEADLSSHLATLSDSTLLILHFYTPWTEFCANINALLSTFALQYPATTPPTLSFVSINAKTLVDVSRKFGVPTAPRIIVLRNGQQLQSIKYFDSTLLRKALDRFAGVSPDAATAAPDTPALSAKQLNEILVTRLTELTRAAPVMLFMKGTPMAPQCRFSRRLVSLLCEHGIDYEHFDVLANEEVRQGLKDFGSWPTFPQLWVQGKLIGGLDIIRDEFNSNPDFLIQYSINSNVDKSL</sequence>
<name>A0A1F5L6L5_PENAI</name>
<organism evidence="6 7">
    <name type="scientific">Penicillium arizonense</name>
    <dbReference type="NCBI Taxonomy" id="1835702"/>
    <lineage>
        <taxon>Eukaryota</taxon>
        <taxon>Fungi</taxon>
        <taxon>Dikarya</taxon>
        <taxon>Ascomycota</taxon>
        <taxon>Pezizomycotina</taxon>
        <taxon>Eurotiomycetes</taxon>
        <taxon>Eurotiomycetidae</taxon>
        <taxon>Eurotiales</taxon>
        <taxon>Aspergillaceae</taxon>
        <taxon>Penicillium</taxon>
    </lineage>
</organism>
<dbReference type="Pfam" id="PF00462">
    <property type="entry name" value="Glutaredoxin"/>
    <property type="match status" value="1"/>
</dbReference>
<evidence type="ECO:0000259" key="5">
    <source>
        <dbReference type="Pfam" id="PF00462"/>
    </source>
</evidence>
<dbReference type="FunFam" id="3.40.30.10:FF:000012">
    <property type="entry name" value="Monothiol glutaredoxin"/>
    <property type="match status" value="1"/>
</dbReference>
<dbReference type="GO" id="GO:0015036">
    <property type="term" value="F:disulfide oxidoreductase activity"/>
    <property type="evidence" value="ECO:0007669"/>
    <property type="project" value="UniProtKB-ARBA"/>
</dbReference>
<keyword evidence="1" id="KW-0479">Metal-binding</keyword>
<dbReference type="OrthoDB" id="415696at2759"/>
<comment type="caution">
    <text evidence="6">The sequence shown here is derived from an EMBL/GenBank/DDBJ whole genome shotgun (WGS) entry which is preliminary data.</text>
</comment>
<dbReference type="GeneID" id="34580588"/>
<evidence type="ECO:0000256" key="1">
    <source>
        <dbReference type="ARBA" id="ARBA00022723"/>
    </source>
</evidence>
<evidence type="ECO:0000256" key="2">
    <source>
        <dbReference type="ARBA" id="ARBA00023004"/>
    </source>
</evidence>
<dbReference type="STRING" id="1835702.A0A1F5L6L5"/>
<dbReference type="AlphaFoldDB" id="A0A1F5L6L5"/>
<feature type="domain" description="Thioredoxin" evidence="4">
    <location>
        <begin position="19"/>
        <end position="98"/>
    </location>
</feature>
<keyword evidence="3" id="KW-0411">Iron-sulfur</keyword>
<reference evidence="6 7" key="1">
    <citation type="journal article" date="2016" name="Sci. Rep.">
        <title>Penicillium arizonense, a new, genome sequenced fungal species, reveals a high chemical diversity in secreted metabolites.</title>
        <authorList>
            <person name="Grijseels S."/>
            <person name="Nielsen J.C."/>
            <person name="Randelovic M."/>
            <person name="Nielsen J."/>
            <person name="Nielsen K.F."/>
            <person name="Workman M."/>
            <person name="Frisvad J.C."/>
        </authorList>
    </citation>
    <scope>NUCLEOTIDE SEQUENCE [LARGE SCALE GENOMIC DNA]</scope>
    <source>
        <strain evidence="6 7">CBS 141311</strain>
    </source>
</reference>
<gene>
    <name evidence="6" type="ORF">PENARI_c025G09840</name>
</gene>
<dbReference type="RefSeq" id="XP_022484332.1">
    <property type="nucleotide sequence ID" value="XM_022635854.1"/>
</dbReference>
<dbReference type="GO" id="GO:0005829">
    <property type="term" value="C:cytosol"/>
    <property type="evidence" value="ECO:0007669"/>
    <property type="project" value="TreeGrafter"/>
</dbReference>
<feature type="domain" description="Glutaredoxin" evidence="5">
    <location>
        <begin position="151"/>
        <end position="215"/>
    </location>
</feature>
<dbReference type="CDD" id="cd03028">
    <property type="entry name" value="GRX_PICOT_like"/>
    <property type="match status" value="1"/>
</dbReference>
<dbReference type="InterPro" id="IPR004480">
    <property type="entry name" value="Monothiol_GRX-rel"/>
</dbReference>
<evidence type="ECO:0000313" key="7">
    <source>
        <dbReference type="Proteomes" id="UP000177622"/>
    </source>
</evidence>
<evidence type="ECO:0000313" key="6">
    <source>
        <dbReference type="EMBL" id="OGE48878.1"/>
    </source>
</evidence>
<evidence type="ECO:0000259" key="4">
    <source>
        <dbReference type="Pfam" id="PF00085"/>
    </source>
</evidence>
<keyword evidence="7" id="KW-1185">Reference proteome</keyword>
<dbReference type="GO" id="GO:0006879">
    <property type="term" value="P:intracellular iron ion homeostasis"/>
    <property type="evidence" value="ECO:0007669"/>
    <property type="project" value="TreeGrafter"/>
</dbReference>
<evidence type="ECO:0000256" key="3">
    <source>
        <dbReference type="ARBA" id="ARBA00023014"/>
    </source>
</evidence>
<dbReference type="GO" id="GO:0046872">
    <property type="term" value="F:metal ion binding"/>
    <property type="evidence" value="ECO:0007669"/>
    <property type="project" value="UniProtKB-KW"/>
</dbReference>
<dbReference type="InterPro" id="IPR033658">
    <property type="entry name" value="GRX_PICOT-like"/>
</dbReference>
<dbReference type="InterPro" id="IPR013766">
    <property type="entry name" value="Thioredoxin_domain"/>
</dbReference>
<proteinExistence type="predicted"/>
<dbReference type="PANTHER" id="PTHR10293">
    <property type="entry name" value="GLUTAREDOXIN FAMILY MEMBER"/>
    <property type="match status" value="1"/>
</dbReference>
<dbReference type="EMBL" id="LXJU01000025">
    <property type="protein sequence ID" value="OGE48878.1"/>
    <property type="molecule type" value="Genomic_DNA"/>
</dbReference>
<dbReference type="InterPro" id="IPR002109">
    <property type="entry name" value="Glutaredoxin"/>
</dbReference>
<dbReference type="Pfam" id="PF00085">
    <property type="entry name" value="Thioredoxin"/>
    <property type="match status" value="1"/>
</dbReference>
<dbReference type="PROSITE" id="PS51354">
    <property type="entry name" value="GLUTAREDOXIN_2"/>
    <property type="match status" value="1"/>
</dbReference>
<accession>A0A1F5L6L5</accession>
<dbReference type="SUPFAM" id="SSF52833">
    <property type="entry name" value="Thioredoxin-like"/>
    <property type="match status" value="2"/>
</dbReference>
<dbReference type="InterPro" id="IPR036249">
    <property type="entry name" value="Thioredoxin-like_sf"/>
</dbReference>